<sequence>MTIAKPTTTNNTSPKPVSKPTEKIQVAAKRSSSLSGSFKFAAPSTSKAPFQKYNADQGLQSIDTRRKYMRRGSRCPSMLMLFSGKNIQELASSKKASTDSYNENVEMVGAASAPPSQSHQQEQQQRRRMSLMSALKYSLEQTSIVDSNTVHDYSIMSTDERRKSTYELLSQI</sequence>
<gene>
    <name evidence="2" type="ORF">APAL1065_LOCUS4708</name>
    <name evidence="3" type="ORF">APAL1065_LOCUS4709</name>
</gene>
<reference evidence="3" key="1">
    <citation type="submission" date="2021-01" db="EMBL/GenBank/DDBJ databases">
        <authorList>
            <person name="Corre E."/>
            <person name="Pelletier E."/>
            <person name="Niang G."/>
            <person name="Scheremetjew M."/>
            <person name="Finn R."/>
            <person name="Kale V."/>
            <person name="Holt S."/>
            <person name="Cochrane G."/>
            <person name="Meng A."/>
            <person name="Brown T."/>
            <person name="Cohen L."/>
        </authorList>
    </citation>
    <scope>NUCLEOTIDE SEQUENCE</scope>
    <source>
        <strain evidence="3">CCMP125</strain>
    </source>
</reference>
<accession>A0A6U2YCM5</accession>
<dbReference type="EMBL" id="HBHT01007075">
    <property type="protein sequence ID" value="CAD9949658.1"/>
    <property type="molecule type" value="Transcribed_RNA"/>
</dbReference>
<evidence type="ECO:0000313" key="3">
    <source>
        <dbReference type="EMBL" id="CAD9949658.1"/>
    </source>
</evidence>
<name>A0A6U2YCM5_9STRA</name>
<organism evidence="3">
    <name type="scientific">Entomoneis paludosa</name>
    <dbReference type="NCBI Taxonomy" id="265537"/>
    <lineage>
        <taxon>Eukaryota</taxon>
        <taxon>Sar</taxon>
        <taxon>Stramenopiles</taxon>
        <taxon>Ochrophyta</taxon>
        <taxon>Bacillariophyta</taxon>
        <taxon>Bacillariophyceae</taxon>
        <taxon>Bacillariophycidae</taxon>
        <taxon>Entomoneidaceae</taxon>
        <taxon>Entomoneis</taxon>
    </lineage>
</organism>
<dbReference type="EMBL" id="HBHT01007074">
    <property type="protein sequence ID" value="CAD9949656.1"/>
    <property type="molecule type" value="Transcribed_RNA"/>
</dbReference>
<evidence type="ECO:0000256" key="1">
    <source>
        <dbReference type="SAM" id="MobiDB-lite"/>
    </source>
</evidence>
<proteinExistence type="predicted"/>
<protein>
    <submittedName>
        <fullName evidence="3">Uncharacterized protein</fullName>
    </submittedName>
</protein>
<dbReference type="AlphaFoldDB" id="A0A6U2YCM5"/>
<evidence type="ECO:0000313" key="2">
    <source>
        <dbReference type="EMBL" id="CAD9949656.1"/>
    </source>
</evidence>
<feature type="region of interest" description="Disordered" evidence="1">
    <location>
        <begin position="1"/>
        <end position="58"/>
    </location>
</feature>